<dbReference type="STRING" id="1111738.GCA_000427905_02111"/>
<dbReference type="EMBL" id="QGUI01000171">
    <property type="protein sequence ID" value="PZM99330.1"/>
    <property type="molecule type" value="Genomic_DNA"/>
</dbReference>
<proteinExistence type="predicted"/>
<organism evidence="1">
    <name type="scientific">Thermocrispum agreste</name>
    <dbReference type="NCBI Taxonomy" id="37925"/>
    <lineage>
        <taxon>Bacteria</taxon>
        <taxon>Bacillati</taxon>
        <taxon>Actinomycetota</taxon>
        <taxon>Actinomycetes</taxon>
        <taxon>Pseudonocardiales</taxon>
        <taxon>Pseudonocardiaceae</taxon>
        <taxon>Thermocrispum</taxon>
    </lineage>
</organism>
<protein>
    <submittedName>
        <fullName evidence="1">Uncharacterized protein</fullName>
    </submittedName>
</protein>
<reference evidence="1" key="1">
    <citation type="submission" date="2018-05" db="EMBL/GenBank/DDBJ databases">
        <authorList>
            <person name="Lanie J.A."/>
            <person name="Ng W.-L."/>
            <person name="Kazmierczak K.M."/>
            <person name="Andrzejewski T.M."/>
            <person name="Davidsen T.M."/>
            <person name="Wayne K.J."/>
            <person name="Tettelin H."/>
            <person name="Glass J.I."/>
            <person name="Rusch D."/>
            <person name="Podicherti R."/>
            <person name="Tsui H.-C.T."/>
            <person name="Winkler M.E."/>
        </authorList>
    </citation>
    <scope>NUCLEOTIDE SEQUENCE</scope>
    <source>
        <strain evidence="1">ZC4RG45</strain>
    </source>
</reference>
<evidence type="ECO:0000313" key="1">
    <source>
        <dbReference type="EMBL" id="PZM99330.1"/>
    </source>
</evidence>
<dbReference type="AlphaFoldDB" id="A0A2W4JJQ6"/>
<name>A0A2W4JJQ6_9PSEU</name>
<accession>A0A2W4JJQ6</accession>
<sequence>MNDIERDAILFARIAETEPGIVRTLGLLIGELTDPELEPDLLLRLGGLIRRIGETVIARAQRLGTGDTPSG</sequence>
<comment type="caution">
    <text evidence="1">The sequence shown here is derived from an EMBL/GenBank/DDBJ whole genome shotgun (WGS) entry which is preliminary data.</text>
</comment>
<gene>
    <name evidence="1" type="ORF">DIU77_06090</name>
</gene>